<reference evidence="3 4" key="1">
    <citation type="submission" date="2022-05" db="EMBL/GenBank/DDBJ databases">
        <title>Flavobacterium sp., isolated from activated sludge.</title>
        <authorList>
            <person name="Ran Q."/>
        </authorList>
    </citation>
    <scope>NUCLEOTIDE SEQUENCE [LARGE SCALE GENOMIC DNA]</scope>
    <source>
        <strain evidence="3 4">HXWNR69</strain>
    </source>
</reference>
<protein>
    <submittedName>
        <fullName evidence="3">Glycosyltransferase family 9 protein</fullName>
    </submittedName>
</protein>
<dbReference type="Gene3D" id="3.40.50.2000">
    <property type="entry name" value="Glycogen Phosphorylase B"/>
    <property type="match status" value="2"/>
</dbReference>
<dbReference type="RefSeq" id="WP_250580364.1">
    <property type="nucleotide sequence ID" value="NZ_JAMLJN010000002.1"/>
</dbReference>
<evidence type="ECO:0000313" key="4">
    <source>
        <dbReference type="Proteomes" id="UP001203342"/>
    </source>
</evidence>
<evidence type="ECO:0000256" key="2">
    <source>
        <dbReference type="ARBA" id="ARBA00022679"/>
    </source>
</evidence>
<dbReference type="CDD" id="cd03789">
    <property type="entry name" value="GT9_LPS_heptosyltransferase"/>
    <property type="match status" value="1"/>
</dbReference>
<gene>
    <name evidence="3" type="ORF">NAT47_03595</name>
</gene>
<dbReference type="PANTHER" id="PTHR30160">
    <property type="entry name" value="TETRAACYLDISACCHARIDE 4'-KINASE-RELATED"/>
    <property type="match status" value="1"/>
</dbReference>
<dbReference type="PANTHER" id="PTHR30160:SF22">
    <property type="entry name" value="LIPOPOLYSACCHARIDE CORE BIOSYNTHESIS PROTEIN"/>
    <property type="match status" value="1"/>
</dbReference>
<dbReference type="InterPro" id="IPR051199">
    <property type="entry name" value="LPS_LOS_Heptosyltrfase"/>
</dbReference>
<dbReference type="EMBL" id="JAMLJN010000002">
    <property type="protein sequence ID" value="MCL9769492.1"/>
    <property type="molecule type" value="Genomic_DNA"/>
</dbReference>
<keyword evidence="1" id="KW-0328">Glycosyltransferase</keyword>
<sequence length="350" mass="39451">MSKTKHILVIRLSAMGDVAMTVPVLRALVLQYPDVKITVVSRPFFQPFFDGIPNVNFFGVDLKERHKGFLGLFRLYSDLRKLNIDVVADLHNVLRSKIVRTLFALSGKKVAATDKGRAEKKALTSLTNKVFAPVKLMVERHVDTFKQLGFSIDLSNPQFPEKAILSEEIISITGTKNQNWIGIAPFAQYESKVYPIDLMQEVIDGLAENKNQKIFLFGGGEKEIQLLNQLQNQHENVIVLAGKLKFKQELEVISNLEIMLSMDSGNAHIAAMLGVKVITLWGVTHPYAGFKPFNQPDDFCLTSDREKYPLLPTSIYGNKMVEGYEEVMRTILPEKIVFNIQSQLADTTEH</sequence>
<dbReference type="InterPro" id="IPR002201">
    <property type="entry name" value="Glyco_trans_9"/>
</dbReference>
<name>A0ABT0TEU7_9FLAO</name>
<comment type="caution">
    <text evidence="3">The sequence shown here is derived from an EMBL/GenBank/DDBJ whole genome shotgun (WGS) entry which is preliminary data.</text>
</comment>
<dbReference type="Pfam" id="PF01075">
    <property type="entry name" value="Glyco_transf_9"/>
    <property type="match status" value="1"/>
</dbReference>
<dbReference type="Proteomes" id="UP001203342">
    <property type="component" value="Unassembled WGS sequence"/>
</dbReference>
<evidence type="ECO:0000313" key="3">
    <source>
        <dbReference type="EMBL" id="MCL9769492.1"/>
    </source>
</evidence>
<evidence type="ECO:0000256" key="1">
    <source>
        <dbReference type="ARBA" id="ARBA00022676"/>
    </source>
</evidence>
<organism evidence="3 4">
    <name type="scientific">Flavobacterium fragile</name>
    <dbReference type="NCBI Taxonomy" id="2949085"/>
    <lineage>
        <taxon>Bacteria</taxon>
        <taxon>Pseudomonadati</taxon>
        <taxon>Bacteroidota</taxon>
        <taxon>Flavobacteriia</taxon>
        <taxon>Flavobacteriales</taxon>
        <taxon>Flavobacteriaceae</taxon>
        <taxon>Flavobacterium</taxon>
    </lineage>
</organism>
<proteinExistence type="predicted"/>
<keyword evidence="2" id="KW-0808">Transferase</keyword>
<keyword evidence="4" id="KW-1185">Reference proteome</keyword>
<accession>A0ABT0TEU7</accession>
<dbReference type="SUPFAM" id="SSF53756">
    <property type="entry name" value="UDP-Glycosyltransferase/glycogen phosphorylase"/>
    <property type="match status" value="1"/>
</dbReference>